<evidence type="ECO:0000259" key="1">
    <source>
        <dbReference type="PROSITE" id="PS50801"/>
    </source>
</evidence>
<proteinExistence type="predicted"/>
<evidence type="ECO:0000313" key="3">
    <source>
        <dbReference type="Proteomes" id="UP000694300"/>
    </source>
</evidence>
<name>A0ABS6UI13_9PSEU</name>
<evidence type="ECO:0000313" key="2">
    <source>
        <dbReference type="EMBL" id="MBW0131474.1"/>
    </source>
</evidence>
<gene>
    <name evidence="2" type="ORF">I4I82_27890</name>
</gene>
<dbReference type="Proteomes" id="UP000694300">
    <property type="component" value="Unassembled WGS sequence"/>
</dbReference>
<dbReference type="EMBL" id="JADQDF010000001">
    <property type="protein sequence ID" value="MBW0131474.1"/>
    <property type="molecule type" value="Genomic_DNA"/>
</dbReference>
<sequence>MTASSRIDPRLVLLGAGDRNGSRVRVVRLRGGIDAFSAPRLHLDLCREIEARPALVALDLSELEFLGVAGLNVLLEVRQLADEGGMTILLVGSPAPPVERLLGLVGWPVRTTW</sequence>
<keyword evidence="3" id="KW-1185">Reference proteome</keyword>
<dbReference type="PROSITE" id="PS50801">
    <property type="entry name" value="STAS"/>
    <property type="match status" value="1"/>
</dbReference>
<dbReference type="PANTHER" id="PTHR33495">
    <property type="entry name" value="ANTI-SIGMA FACTOR ANTAGONIST TM_1081-RELATED-RELATED"/>
    <property type="match status" value="1"/>
</dbReference>
<dbReference type="InterPro" id="IPR002645">
    <property type="entry name" value="STAS_dom"/>
</dbReference>
<accession>A0ABS6UI13</accession>
<protein>
    <submittedName>
        <fullName evidence="2">STAS domain-containing protein</fullName>
    </submittedName>
</protein>
<reference evidence="2 3" key="1">
    <citation type="submission" date="2020-11" db="EMBL/GenBank/DDBJ databases">
        <title>Pseudonocardia abyssalis sp. nov. and Pseudonocardia oceani sp. nov., description and phylogenomic analysis of two novel actinomycetes isolated from the deep Southern Ocean.</title>
        <authorList>
            <person name="Parra J."/>
        </authorList>
    </citation>
    <scope>NUCLEOTIDE SEQUENCE [LARGE SCALE GENOMIC DNA]</scope>
    <source>
        <strain evidence="3">KRD185</strain>
    </source>
</reference>
<dbReference type="PANTHER" id="PTHR33495:SF2">
    <property type="entry name" value="ANTI-SIGMA FACTOR ANTAGONIST TM_1081-RELATED"/>
    <property type="match status" value="1"/>
</dbReference>
<feature type="domain" description="STAS" evidence="1">
    <location>
        <begin position="24"/>
        <end position="106"/>
    </location>
</feature>
<comment type="caution">
    <text evidence="2">The sequence shown here is derived from an EMBL/GenBank/DDBJ whole genome shotgun (WGS) entry which is preliminary data.</text>
</comment>
<dbReference type="CDD" id="cd07043">
    <property type="entry name" value="STAS_anti-anti-sigma_factors"/>
    <property type="match status" value="1"/>
</dbReference>
<organism evidence="2 3">
    <name type="scientific">Pseudonocardia oceani</name>
    <dbReference type="NCBI Taxonomy" id="2792013"/>
    <lineage>
        <taxon>Bacteria</taxon>
        <taxon>Bacillati</taxon>
        <taxon>Actinomycetota</taxon>
        <taxon>Actinomycetes</taxon>
        <taxon>Pseudonocardiales</taxon>
        <taxon>Pseudonocardiaceae</taxon>
        <taxon>Pseudonocardia</taxon>
    </lineage>
</organism>
<dbReference type="RefSeq" id="WP_218588870.1">
    <property type="nucleotide sequence ID" value="NZ_JADQDE010000020.1"/>
</dbReference>
<dbReference type="Pfam" id="PF01740">
    <property type="entry name" value="STAS"/>
    <property type="match status" value="1"/>
</dbReference>